<evidence type="ECO:0000256" key="1">
    <source>
        <dbReference type="SAM" id="MobiDB-lite"/>
    </source>
</evidence>
<protein>
    <submittedName>
        <fullName evidence="3">DUF559 domain-containing protein</fullName>
    </submittedName>
</protein>
<dbReference type="InterPro" id="IPR011335">
    <property type="entry name" value="Restrct_endonuc-II-like"/>
</dbReference>
<dbReference type="Pfam" id="PF04480">
    <property type="entry name" value="DUF559"/>
    <property type="match status" value="1"/>
</dbReference>
<dbReference type="Proteomes" id="UP001205906">
    <property type="component" value="Unassembled WGS sequence"/>
</dbReference>
<feature type="domain" description="DUF559" evidence="2">
    <location>
        <begin position="1"/>
        <end position="98"/>
    </location>
</feature>
<dbReference type="PANTHER" id="PTHR38590:SF1">
    <property type="entry name" value="BLL0828 PROTEIN"/>
    <property type="match status" value="1"/>
</dbReference>
<feature type="region of interest" description="Disordered" evidence="1">
    <location>
        <begin position="133"/>
        <end position="159"/>
    </location>
</feature>
<evidence type="ECO:0000313" key="3">
    <source>
        <dbReference type="EMBL" id="MCO6048940.1"/>
    </source>
</evidence>
<proteinExistence type="predicted"/>
<dbReference type="CDD" id="cd01038">
    <property type="entry name" value="Endonuclease_DUF559"/>
    <property type="match status" value="1"/>
</dbReference>
<dbReference type="SUPFAM" id="SSF52980">
    <property type="entry name" value="Restriction endonuclease-like"/>
    <property type="match status" value="1"/>
</dbReference>
<name>A0ABT1C298_9HYPH</name>
<keyword evidence="4" id="KW-1185">Reference proteome</keyword>
<evidence type="ECO:0000259" key="2">
    <source>
        <dbReference type="Pfam" id="PF04480"/>
    </source>
</evidence>
<dbReference type="Gene3D" id="3.40.960.10">
    <property type="entry name" value="VSR Endonuclease"/>
    <property type="match status" value="1"/>
</dbReference>
<dbReference type="InterPro" id="IPR007569">
    <property type="entry name" value="DUF559"/>
</dbReference>
<comment type="caution">
    <text evidence="3">The sequence shown here is derived from an EMBL/GenBank/DDBJ whole genome shotgun (WGS) entry which is preliminary data.</text>
</comment>
<dbReference type="InterPro" id="IPR047216">
    <property type="entry name" value="Endonuclease_DUF559_bact"/>
</dbReference>
<evidence type="ECO:0000313" key="4">
    <source>
        <dbReference type="Proteomes" id="UP001205906"/>
    </source>
</evidence>
<accession>A0ABT1C298</accession>
<reference evidence="3 4" key="1">
    <citation type="submission" date="2022-06" db="EMBL/GenBank/DDBJ databases">
        <title>Mesorhizobium sp. strain RP14 Genome sequencing and assembly.</title>
        <authorList>
            <person name="Kim I."/>
        </authorList>
    </citation>
    <scope>NUCLEOTIDE SEQUENCE [LARGE SCALE GENOMIC DNA]</scope>
    <source>
        <strain evidence="4">RP14(2022)</strain>
    </source>
</reference>
<organism evidence="3 4">
    <name type="scientific">Mesorhizobium liriopis</name>
    <dbReference type="NCBI Taxonomy" id="2953882"/>
    <lineage>
        <taxon>Bacteria</taxon>
        <taxon>Pseudomonadati</taxon>
        <taxon>Pseudomonadota</taxon>
        <taxon>Alphaproteobacteria</taxon>
        <taxon>Hyphomicrobiales</taxon>
        <taxon>Phyllobacteriaceae</taxon>
        <taxon>Mesorhizobium</taxon>
    </lineage>
</organism>
<gene>
    <name evidence="3" type="ORF">NGM99_03945</name>
</gene>
<dbReference type="PANTHER" id="PTHR38590">
    <property type="entry name" value="BLL0828 PROTEIN"/>
    <property type="match status" value="1"/>
</dbReference>
<dbReference type="EMBL" id="JAMXQS010000002">
    <property type="protein sequence ID" value="MCO6048940.1"/>
    <property type="molecule type" value="Genomic_DNA"/>
</dbReference>
<sequence>MTEGETRLWHELKGFRRLYGIHVRKQVPIGSYVVDFAIHDLKLVIEVDGQHHQLPERQARDAERDGWLNAQGYRVLRFNTGELSASFDGCIEEILREIGVDQPGGDLTPTPNLPFAWLKAFEARKAISMAFRRPECRRSSPPQGGGERRRELLPLEEEV</sequence>